<reference evidence="5" key="1">
    <citation type="journal article" date="2021" name="PeerJ">
        <title>Extensive microbial diversity within the chicken gut microbiome revealed by metagenomics and culture.</title>
        <authorList>
            <person name="Gilroy R."/>
            <person name="Ravi A."/>
            <person name="Getino M."/>
            <person name="Pursley I."/>
            <person name="Horton D.L."/>
            <person name="Alikhan N.F."/>
            <person name="Baker D."/>
            <person name="Gharbi K."/>
            <person name="Hall N."/>
            <person name="Watson M."/>
            <person name="Adriaenssens E.M."/>
            <person name="Foster-Nyarko E."/>
            <person name="Jarju S."/>
            <person name="Secka A."/>
            <person name="Antonio M."/>
            <person name="Oren A."/>
            <person name="Chaudhuri R.R."/>
            <person name="La Ragione R."/>
            <person name="Hildebrand F."/>
            <person name="Pallen M.J."/>
        </authorList>
    </citation>
    <scope>NUCLEOTIDE SEQUENCE</scope>
    <source>
        <strain evidence="5">ChiHecec2B26-12326</strain>
    </source>
</reference>
<keyword evidence="2 4" id="KW-0808">Transferase</keyword>
<dbReference type="PANTHER" id="PTHR21599:SF0">
    <property type="entry name" value="GLYCERATE KINASE"/>
    <property type="match status" value="1"/>
</dbReference>
<dbReference type="InterPro" id="IPR018197">
    <property type="entry name" value="Glycerate_kinase_RE-like"/>
</dbReference>
<evidence type="ECO:0000256" key="1">
    <source>
        <dbReference type="ARBA" id="ARBA00006284"/>
    </source>
</evidence>
<dbReference type="GO" id="GO:0008887">
    <property type="term" value="F:glycerate kinase activity"/>
    <property type="evidence" value="ECO:0007669"/>
    <property type="project" value="UniProtKB-UniRule"/>
</dbReference>
<dbReference type="Proteomes" id="UP000823847">
    <property type="component" value="Unassembled WGS sequence"/>
</dbReference>
<organism evidence="5 6">
    <name type="scientific">Candidatus Parabacteroides intestinigallinarum</name>
    <dbReference type="NCBI Taxonomy" id="2838722"/>
    <lineage>
        <taxon>Bacteria</taxon>
        <taxon>Pseudomonadati</taxon>
        <taxon>Bacteroidota</taxon>
        <taxon>Bacteroidia</taxon>
        <taxon>Bacteroidales</taxon>
        <taxon>Tannerellaceae</taxon>
        <taxon>Parabacteroides</taxon>
    </lineage>
</organism>
<keyword evidence="3 4" id="KW-0418">Kinase</keyword>
<dbReference type="InterPro" id="IPR036129">
    <property type="entry name" value="Glycerate_kinase_sf"/>
</dbReference>
<evidence type="ECO:0000313" key="5">
    <source>
        <dbReference type="EMBL" id="HIX87072.1"/>
    </source>
</evidence>
<dbReference type="NCBIfam" id="TIGR00045">
    <property type="entry name" value="glycerate kinase"/>
    <property type="match status" value="1"/>
</dbReference>
<evidence type="ECO:0000313" key="6">
    <source>
        <dbReference type="Proteomes" id="UP000823847"/>
    </source>
</evidence>
<evidence type="ECO:0000256" key="3">
    <source>
        <dbReference type="ARBA" id="ARBA00022777"/>
    </source>
</evidence>
<dbReference type="InterPro" id="IPR018193">
    <property type="entry name" value="Glyc_kinase_flavodox-like_fold"/>
</dbReference>
<dbReference type="PANTHER" id="PTHR21599">
    <property type="entry name" value="GLYCERATE KINASE"/>
    <property type="match status" value="1"/>
</dbReference>
<reference evidence="5" key="2">
    <citation type="submission" date="2021-04" db="EMBL/GenBank/DDBJ databases">
        <authorList>
            <person name="Gilroy R."/>
        </authorList>
    </citation>
    <scope>NUCLEOTIDE SEQUENCE</scope>
    <source>
        <strain evidence="5">ChiHecec2B26-12326</strain>
    </source>
</reference>
<dbReference type="SUPFAM" id="SSF110738">
    <property type="entry name" value="Glycerate kinase I"/>
    <property type="match status" value="1"/>
</dbReference>
<dbReference type="Pfam" id="PF02595">
    <property type="entry name" value="Gly_kinase"/>
    <property type="match status" value="1"/>
</dbReference>
<comment type="similarity">
    <text evidence="1 4">Belongs to the glycerate kinase type-1 family.</text>
</comment>
<proteinExistence type="inferred from homology"/>
<evidence type="ECO:0000256" key="4">
    <source>
        <dbReference type="PIRNR" id="PIRNR006078"/>
    </source>
</evidence>
<dbReference type="EMBL" id="DXEN01000080">
    <property type="protein sequence ID" value="HIX87072.1"/>
    <property type="molecule type" value="Genomic_DNA"/>
</dbReference>
<comment type="caution">
    <text evidence="5">The sequence shown here is derived from an EMBL/GenBank/DDBJ whole genome shotgun (WGS) entry which is preliminary data.</text>
</comment>
<accession>A0A9D2BQV2</accession>
<gene>
    <name evidence="5" type="ORF">H9848_10780</name>
</gene>
<sequence length="381" mass="40427">MRKIVIAPDSFKGSVAAREVADSAERAVREVFPACEVVKIPLGDGGEGTMDALLAALGGERVSCRVRDPLSRPLWADYAILEDGRTAIVEMARASGLPLLAPAERDPSQATTYGTGELIRDALERGCRRFLLAIGGSATNDGGTGLLRALGYRFLDGRGEELEPCGAALARIAVVDRSGVSPALREASFTVACDVDNPLYGERGAAEVFARQKGADDAMVRMLDAGLRNYARVIERATGTRVDELPGAGAAGGLGAGLVAFLGAELKPGIQMVLEATRFDERIQGADLIITGEGKLDRQTCMGKAPWGVSRAATRQGIPVIALGGSVEDTPLLNQRGFLAVLPILPAPVSLERAMDKDFTLQNIQRTVEQALRILDFKFKI</sequence>
<dbReference type="GO" id="GO:0031388">
    <property type="term" value="P:organic acid phosphorylation"/>
    <property type="evidence" value="ECO:0007669"/>
    <property type="project" value="UniProtKB-UniRule"/>
</dbReference>
<dbReference type="PIRSF" id="PIRSF006078">
    <property type="entry name" value="GlxK"/>
    <property type="match status" value="1"/>
</dbReference>
<dbReference type="Gene3D" id="3.40.50.10350">
    <property type="entry name" value="Glycerate kinase, domain 1"/>
    <property type="match status" value="1"/>
</dbReference>
<dbReference type="InterPro" id="IPR004381">
    <property type="entry name" value="Glycerate_kinase"/>
</dbReference>
<dbReference type="Gene3D" id="3.90.1510.10">
    <property type="entry name" value="Glycerate kinase, domain 2"/>
    <property type="match status" value="1"/>
</dbReference>
<name>A0A9D2BQV2_9BACT</name>
<evidence type="ECO:0000256" key="2">
    <source>
        <dbReference type="ARBA" id="ARBA00022679"/>
    </source>
</evidence>
<protein>
    <submittedName>
        <fullName evidence="5">Glycerate kinase</fullName>
    </submittedName>
</protein>
<dbReference type="AlphaFoldDB" id="A0A9D2BQV2"/>